<organism evidence="1 2">
    <name type="scientific">Acetobacter orientalis</name>
    <dbReference type="NCBI Taxonomy" id="146474"/>
    <lineage>
        <taxon>Bacteria</taxon>
        <taxon>Pseudomonadati</taxon>
        <taxon>Pseudomonadota</taxon>
        <taxon>Alphaproteobacteria</taxon>
        <taxon>Acetobacterales</taxon>
        <taxon>Acetobacteraceae</taxon>
        <taxon>Acetobacter</taxon>
    </lineage>
</organism>
<dbReference type="AlphaFoldDB" id="A0A251ZZB0"/>
<dbReference type="SUPFAM" id="SSF52833">
    <property type="entry name" value="Thioredoxin-like"/>
    <property type="match status" value="1"/>
</dbReference>
<reference evidence="1 2" key="1">
    <citation type="submission" date="2014-06" db="EMBL/GenBank/DDBJ databases">
        <authorList>
            <person name="Ju J."/>
            <person name="Zhang J."/>
        </authorList>
    </citation>
    <scope>NUCLEOTIDE SEQUENCE [LARGE SCALE GENOMIC DNA]</scope>
    <source>
        <strain evidence="1">DmW_045</strain>
    </source>
</reference>
<accession>A0A251ZZB0</accession>
<dbReference type="EMBL" id="JOMO01000044">
    <property type="protein sequence ID" value="OUI80011.1"/>
    <property type="molecule type" value="Genomic_DNA"/>
</dbReference>
<protein>
    <recommendedName>
        <fullName evidence="3">Metal-binding protein</fullName>
    </recommendedName>
</protein>
<dbReference type="Proteomes" id="UP000194639">
    <property type="component" value="Unassembled WGS sequence"/>
</dbReference>
<evidence type="ECO:0000313" key="1">
    <source>
        <dbReference type="EMBL" id="OUI80011.1"/>
    </source>
</evidence>
<name>A0A251ZZB0_9PROT</name>
<dbReference type="InterPro" id="IPR012863">
    <property type="entry name" value="DUF1636"/>
</dbReference>
<sequence length="137" mass="14704">MHVCTTCRRGGPAMENPPGAQLYAQLLALRAQEQTHPDAPPEQALIGVDIKPVECLAACNQGCTAAIAMPGRWTWLLGNLGPEKAQDLLTYARLYAGSKKGTVMPSRRPASLSNMVLGRVPAVLYPAPISQEQDEKP</sequence>
<proteinExistence type="predicted"/>
<dbReference type="CDD" id="cd02980">
    <property type="entry name" value="TRX_Fd_family"/>
    <property type="match status" value="1"/>
</dbReference>
<dbReference type="InterPro" id="IPR036249">
    <property type="entry name" value="Thioredoxin-like_sf"/>
</dbReference>
<dbReference type="Pfam" id="PF07845">
    <property type="entry name" value="DUF1636"/>
    <property type="match status" value="1"/>
</dbReference>
<gene>
    <name evidence="1" type="ORF">HK12_10695</name>
</gene>
<evidence type="ECO:0008006" key="3">
    <source>
        <dbReference type="Google" id="ProtNLM"/>
    </source>
</evidence>
<evidence type="ECO:0000313" key="2">
    <source>
        <dbReference type="Proteomes" id="UP000194639"/>
    </source>
</evidence>
<comment type="caution">
    <text evidence="1">The sequence shown here is derived from an EMBL/GenBank/DDBJ whole genome shotgun (WGS) entry which is preliminary data.</text>
</comment>